<dbReference type="AlphaFoldDB" id="A0A9Q1D7Y9"/>
<feature type="region of interest" description="Disordered" evidence="2">
    <location>
        <begin position="198"/>
        <end position="263"/>
    </location>
</feature>
<dbReference type="PANTHER" id="PTHR15503">
    <property type="entry name" value="LDOC1 RELATED"/>
    <property type="match status" value="1"/>
</dbReference>
<feature type="region of interest" description="Disordered" evidence="2">
    <location>
        <begin position="1"/>
        <end position="47"/>
    </location>
</feature>
<dbReference type="Pfam" id="PF16297">
    <property type="entry name" value="DUF4939"/>
    <property type="match status" value="1"/>
</dbReference>
<dbReference type="InterPro" id="IPR001878">
    <property type="entry name" value="Znf_CCHC"/>
</dbReference>
<dbReference type="OrthoDB" id="3363185at2759"/>
<dbReference type="GO" id="GO:0003676">
    <property type="term" value="F:nucleic acid binding"/>
    <property type="evidence" value="ECO:0007669"/>
    <property type="project" value="InterPro"/>
</dbReference>
<reference evidence="4" key="1">
    <citation type="journal article" date="2023" name="Science">
        <title>Genome structures resolve the early diversification of teleost fishes.</title>
        <authorList>
            <person name="Parey E."/>
            <person name="Louis A."/>
            <person name="Montfort J."/>
            <person name="Bouchez O."/>
            <person name="Roques C."/>
            <person name="Iampietro C."/>
            <person name="Lluch J."/>
            <person name="Castinel A."/>
            <person name="Donnadieu C."/>
            <person name="Desvignes T."/>
            <person name="Floi Bucao C."/>
            <person name="Jouanno E."/>
            <person name="Wen M."/>
            <person name="Mejri S."/>
            <person name="Dirks R."/>
            <person name="Jansen H."/>
            <person name="Henkel C."/>
            <person name="Chen W.J."/>
            <person name="Zahm M."/>
            <person name="Cabau C."/>
            <person name="Klopp C."/>
            <person name="Thompson A.W."/>
            <person name="Robinson-Rechavi M."/>
            <person name="Braasch I."/>
            <person name="Lecointre G."/>
            <person name="Bobe J."/>
            <person name="Postlethwait J.H."/>
            <person name="Berthelot C."/>
            <person name="Roest Crollius H."/>
            <person name="Guiguen Y."/>
        </authorList>
    </citation>
    <scope>NUCLEOTIDE SEQUENCE</scope>
    <source>
        <strain evidence="4">Concon-B</strain>
    </source>
</reference>
<dbReference type="PANTHER" id="PTHR15503:SF22">
    <property type="entry name" value="TRANSPOSON TY3-I GAG POLYPROTEIN"/>
    <property type="match status" value="1"/>
</dbReference>
<keyword evidence="1" id="KW-0479">Metal-binding</keyword>
<evidence type="ECO:0000259" key="3">
    <source>
        <dbReference type="PROSITE" id="PS50158"/>
    </source>
</evidence>
<organism evidence="4 5">
    <name type="scientific">Conger conger</name>
    <name type="common">Conger eel</name>
    <name type="synonym">Muraena conger</name>
    <dbReference type="NCBI Taxonomy" id="82655"/>
    <lineage>
        <taxon>Eukaryota</taxon>
        <taxon>Metazoa</taxon>
        <taxon>Chordata</taxon>
        <taxon>Craniata</taxon>
        <taxon>Vertebrata</taxon>
        <taxon>Euteleostomi</taxon>
        <taxon>Actinopterygii</taxon>
        <taxon>Neopterygii</taxon>
        <taxon>Teleostei</taxon>
        <taxon>Anguilliformes</taxon>
        <taxon>Congridae</taxon>
        <taxon>Conger</taxon>
    </lineage>
</organism>
<feature type="domain" description="CCHC-type" evidence="3">
    <location>
        <begin position="256"/>
        <end position="269"/>
    </location>
</feature>
<keyword evidence="5" id="KW-1185">Reference proteome</keyword>
<dbReference type="EMBL" id="JAFJMO010000012">
    <property type="protein sequence ID" value="KAJ8261446.1"/>
    <property type="molecule type" value="Genomic_DNA"/>
</dbReference>
<dbReference type="InterPro" id="IPR032567">
    <property type="entry name" value="RTL1-rel"/>
</dbReference>
<name>A0A9Q1D7Y9_CONCO</name>
<evidence type="ECO:0000313" key="4">
    <source>
        <dbReference type="EMBL" id="KAJ8261446.1"/>
    </source>
</evidence>
<dbReference type="SUPFAM" id="SSF57756">
    <property type="entry name" value="Retrovirus zinc finger-like domains"/>
    <property type="match status" value="1"/>
</dbReference>
<protein>
    <recommendedName>
        <fullName evidence="3">CCHC-type domain-containing protein</fullName>
    </recommendedName>
</protein>
<sequence length="282" mass="32096">MRRLAVAVLPQPREEPTHPPTSPVVNPSGAWQFREPQQPPPERFGGEPERCKAFLLQCEFVFKQQPQTYNSDDRRIGYVMGLLKGRALDWATAVWSGDSFPSRYPVFADEIRKVFQHASSDQEPSQRLIALRQGRKTAADHSIDFRTLAAATSWNDAALANLFLASLSETLQDELARLDPITQLDQLVRTTIRLDNRARQRRSERPILPGNPYPRQGPSPRREEQQSEGSEPMDLSRAGTRVSTEERARRRTTGSCFYCGRPGHTQARCSFRTRRPVENNLD</sequence>
<dbReference type="InterPro" id="IPR036875">
    <property type="entry name" value="Znf_CCHC_sf"/>
</dbReference>
<evidence type="ECO:0000256" key="2">
    <source>
        <dbReference type="SAM" id="MobiDB-lite"/>
    </source>
</evidence>
<keyword evidence="1" id="KW-0863">Zinc-finger</keyword>
<dbReference type="InterPro" id="IPR032549">
    <property type="entry name" value="DUF4939"/>
</dbReference>
<dbReference type="PROSITE" id="PS50158">
    <property type="entry name" value="ZF_CCHC"/>
    <property type="match status" value="1"/>
</dbReference>
<proteinExistence type="predicted"/>
<dbReference type="Proteomes" id="UP001152803">
    <property type="component" value="Unassembled WGS sequence"/>
</dbReference>
<keyword evidence="1" id="KW-0862">Zinc</keyword>
<gene>
    <name evidence="4" type="ORF">COCON_G00171690</name>
</gene>
<dbReference type="GO" id="GO:0008270">
    <property type="term" value="F:zinc ion binding"/>
    <property type="evidence" value="ECO:0007669"/>
    <property type="project" value="UniProtKB-KW"/>
</dbReference>
<comment type="caution">
    <text evidence="4">The sequence shown here is derived from an EMBL/GenBank/DDBJ whole genome shotgun (WGS) entry which is preliminary data.</text>
</comment>
<accession>A0A9Q1D7Y9</accession>
<evidence type="ECO:0000256" key="1">
    <source>
        <dbReference type="PROSITE-ProRule" id="PRU00047"/>
    </source>
</evidence>
<evidence type="ECO:0000313" key="5">
    <source>
        <dbReference type="Proteomes" id="UP001152803"/>
    </source>
</evidence>